<dbReference type="EMBL" id="MNPL01031331">
    <property type="protein sequence ID" value="OQR66709.1"/>
    <property type="molecule type" value="Genomic_DNA"/>
</dbReference>
<dbReference type="PANTHER" id="PTHR23079">
    <property type="entry name" value="RNA-DEPENDENT RNA POLYMERASE"/>
    <property type="match status" value="1"/>
</dbReference>
<protein>
    <recommendedName>
        <fullName evidence="1">RNA-dependent RNA polymerase</fullName>
        <ecNumber evidence="1">2.7.7.48</ecNumber>
    </recommendedName>
</protein>
<keyword evidence="1" id="KW-0808">Transferase</keyword>
<dbReference type="Pfam" id="PF05183">
    <property type="entry name" value="RdRP"/>
    <property type="match status" value="1"/>
</dbReference>
<feature type="domain" description="PH-like" evidence="3">
    <location>
        <begin position="137"/>
        <end position="293"/>
    </location>
</feature>
<keyword evidence="1" id="KW-0696">RNA-directed RNA polymerase</keyword>
<dbReference type="InParanoid" id="A0A1V9WZL3"/>
<dbReference type="Proteomes" id="UP000192247">
    <property type="component" value="Unassembled WGS sequence"/>
</dbReference>
<gene>
    <name evidence="4" type="ORF">BIW11_13972</name>
</gene>
<dbReference type="InterPro" id="IPR057493">
    <property type="entry name" value="PH_RdRP-assoc"/>
</dbReference>
<comment type="caution">
    <text evidence="4">The sequence shown here is derived from an EMBL/GenBank/DDBJ whole genome shotgun (WGS) entry which is preliminary data.</text>
</comment>
<dbReference type="STRING" id="418985.A0A1V9WZL3"/>
<name>A0A1V9WZL3_9ACAR</name>
<dbReference type="PANTHER" id="PTHR23079:SF55">
    <property type="entry name" value="RNA-DIRECTED RNA POLYMERASE"/>
    <property type="match status" value="1"/>
</dbReference>
<comment type="catalytic activity">
    <reaction evidence="1">
        <text>RNA(n) + a ribonucleoside 5'-triphosphate = RNA(n+1) + diphosphate</text>
        <dbReference type="Rhea" id="RHEA:21248"/>
        <dbReference type="Rhea" id="RHEA-COMP:14527"/>
        <dbReference type="Rhea" id="RHEA-COMP:17342"/>
        <dbReference type="ChEBI" id="CHEBI:33019"/>
        <dbReference type="ChEBI" id="CHEBI:61557"/>
        <dbReference type="ChEBI" id="CHEBI:140395"/>
        <dbReference type="EC" id="2.7.7.48"/>
    </reaction>
</comment>
<dbReference type="EC" id="2.7.7.48" evidence="1"/>
<reference evidence="4 5" key="1">
    <citation type="journal article" date="2017" name="Gigascience">
        <title>Draft genome of the honey bee ectoparasitic mite, Tropilaelaps mercedesae, is shaped by the parasitic life history.</title>
        <authorList>
            <person name="Dong X."/>
            <person name="Armstrong S.D."/>
            <person name="Xia D."/>
            <person name="Makepeace B.L."/>
            <person name="Darby A.C."/>
            <person name="Kadowaki T."/>
        </authorList>
    </citation>
    <scope>NUCLEOTIDE SEQUENCE [LARGE SCALE GENOMIC DNA]</scope>
    <source>
        <strain evidence="4">Wuxi-XJTLU</strain>
    </source>
</reference>
<dbReference type="GO" id="GO:0031380">
    <property type="term" value="C:nuclear RNA-directed RNA polymerase complex"/>
    <property type="evidence" value="ECO:0007669"/>
    <property type="project" value="TreeGrafter"/>
</dbReference>
<dbReference type="InterPro" id="IPR007855">
    <property type="entry name" value="RDRP"/>
</dbReference>
<organism evidence="4 5">
    <name type="scientific">Tropilaelaps mercedesae</name>
    <dbReference type="NCBI Taxonomy" id="418985"/>
    <lineage>
        <taxon>Eukaryota</taxon>
        <taxon>Metazoa</taxon>
        <taxon>Ecdysozoa</taxon>
        <taxon>Arthropoda</taxon>
        <taxon>Chelicerata</taxon>
        <taxon>Arachnida</taxon>
        <taxon>Acari</taxon>
        <taxon>Parasitiformes</taxon>
        <taxon>Mesostigmata</taxon>
        <taxon>Gamasina</taxon>
        <taxon>Dermanyssoidea</taxon>
        <taxon>Laelapidae</taxon>
        <taxon>Tropilaelaps</taxon>
    </lineage>
</organism>
<comment type="similarity">
    <text evidence="1">Belongs to the RdRP family.</text>
</comment>
<evidence type="ECO:0000313" key="4">
    <source>
        <dbReference type="EMBL" id="OQR66709.1"/>
    </source>
</evidence>
<dbReference type="GO" id="GO:0030422">
    <property type="term" value="P:siRNA processing"/>
    <property type="evidence" value="ECO:0007669"/>
    <property type="project" value="TreeGrafter"/>
</dbReference>
<dbReference type="InterPro" id="IPR057596">
    <property type="entry name" value="RDRP_core"/>
</dbReference>
<keyword evidence="5" id="KW-1185">Reference proteome</keyword>
<dbReference type="GO" id="GO:0003723">
    <property type="term" value="F:RNA binding"/>
    <property type="evidence" value="ECO:0007669"/>
    <property type="project" value="UniProtKB-KW"/>
</dbReference>
<evidence type="ECO:0000256" key="1">
    <source>
        <dbReference type="RuleBase" id="RU363098"/>
    </source>
</evidence>
<dbReference type="OrthoDB" id="6513042at2759"/>
<keyword evidence="1" id="KW-0694">RNA-binding</keyword>
<accession>A0A1V9WZL3</accession>
<keyword evidence="1" id="KW-0548">Nucleotidyltransferase</keyword>
<dbReference type="GO" id="GO:0003968">
    <property type="term" value="F:RNA-directed RNA polymerase activity"/>
    <property type="evidence" value="ECO:0007669"/>
    <property type="project" value="UniProtKB-KW"/>
</dbReference>
<evidence type="ECO:0000313" key="5">
    <source>
        <dbReference type="Proteomes" id="UP000192247"/>
    </source>
</evidence>
<dbReference type="Pfam" id="PF25359">
    <property type="entry name" value="PH_met_RdRP"/>
    <property type="match status" value="1"/>
</dbReference>
<feature type="domain" description="RDRP core" evidence="2">
    <location>
        <begin position="415"/>
        <end position="964"/>
    </location>
</feature>
<evidence type="ECO:0000259" key="2">
    <source>
        <dbReference type="Pfam" id="PF05183"/>
    </source>
</evidence>
<sequence length="1394" mass="158177">MDENVFEVQVNAPEEMLQVRLTCSSSVPRRVLNESFGCDLVGNVKKEELKNPRLGAPRWLYTCTLGCPYDLESYLHAVDRFCKHFDLHGHVDASTLTDDFGDFIESDHLNLGVEYFAFGLWTDLDIFIRRFSSVPIENSKTKLDRLKANFYHDQGYMEIYFREMLLGASRRTVPVYKLQVRYSDITYIVAQRILRHKDQFYENKREPMDIYLHISTVATFRWDSENMDAYEHCFNGPWKRQESFGTYDSSTCCRDVGENRVLALRLQHKGVNAPEAIYSLFYACNAPIVFAKVKIYDFADKLKPMLNTKLSDEVQYALDCLQSVAPELLAQIDINKKRKEIQQLLEKLAGDDEAALVDALYEIYHVAKNNCTIDLKTAIESTFKEIRQTNAGGQRSRLSQASLPSNLCLVKKAVVCPSKVVFEPVTVVQASVLLQQYDPSSVILVDVRDDNFAKLQTETDDEAWELIQKAIAVRIKKGLKVGRKKYFFLGASREQLGEHSFWMYAKSDSKSEDPLIHMGVEGNLAKRLKSLNMLLKEVIAGVPIDESWVTEEDCSLEDKQDFKQGIGRISKDALSFILDKCEFGFVSAIRVVYRGYVGTLVLDTNLQYTQIIFRKSQRVSLCPGDILYVTGVCSKRPAVLDNLLVTTLGSKCEAARTPFDPMVFTTLVSSTLAESASPFCDNPFDLAAKIEQVLVDLPVRRSKAANYDIHTDVLFRQALRCAQLKRLRDLKELKLRMPGAFRLMPVIDEYDILDEGKIYMQVTDIDGNIKVVTGGNIVVARIDAMHPSEVRLFEAVSGSATDALRHLTDCIVFSSRGAVSPLSYFSPSGDFAEDSDVIVIVNEKFLFQDSTKNSKYRRQPTVIKQHQSPDQTLVEHYFDCLTYTVANNIGDTFCAFSDLLENQAYSDHSMNMSYLRDQLYLFVSGIGALPRSVPKVAKYPDFLKQNTGKGTYCSSRALGACFRRMKLVDVDGLTNRGCCNLLINDLKTEQNRLLSSLEGSEEFAKDAVKAMRRFKERVKVMEALYGLNTEEILTATIFTVSDMLRRPNRIARMESTILCHLRHLATLTKKQFFCGGMADKSQAERARKMSAYFAQAIKEPQDGGYALPWMLADEMLNLIIYTKLPEPVAGENAAQAFLLSKMMVGDTFSSVSRKIKESVFHLISGWIKKHIELFALARLDECIFLDRVNHMAEVAFENAWRALELAELNSKPHIQKKSLDRIVNQPNTVIQLLASVLRGITELDDESVLRIEKMDRSAFIKISIGALLCNVLLKAAAYGSFDPLLTEENIISNKVVSCTFFLPLSGTATENDYIRTTQGNLQEFQKRLEEFSLCRQVKVQVLPQGDDETGYEKVWATGRWFAVQNLTTIMLMPDFRKLMLGLFRDKYRIDYYGD</sequence>
<evidence type="ECO:0000259" key="3">
    <source>
        <dbReference type="Pfam" id="PF25359"/>
    </source>
</evidence>
<proteinExistence type="inferred from homology"/>